<dbReference type="InterPro" id="IPR027417">
    <property type="entry name" value="P-loop_NTPase"/>
</dbReference>
<evidence type="ECO:0000313" key="10">
    <source>
        <dbReference type="EMBL" id="AVH54570.1"/>
    </source>
</evidence>
<keyword evidence="7" id="KW-0067">ATP-binding</keyword>
<evidence type="ECO:0000259" key="9">
    <source>
        <dbReference type="PROSITE" id="PS51643"/>
    </source>
</evidence>
<reference evidence="10 11" key="1">
    <citation type="submission" date="2018-02" db="EMBL/GenBank/DDBJ databases">
        <title>Complete genome sequence of Streptomyces dengpaensis, the producer of angucyclines.</title>
        <authorList>
            <person name="Yumei L."/>
        </authorList>
    </citation>
    <scope>NUCLEOTIDE SEQUENCE [LARGE SCALE GENOMIC DNA]</scope>
    <source>
        <strain evidence="10 11">XZHG99</strain>
    </source>
</reference>
<sequence>MTVPTVDVRLWGKHRGLTSSYPAICHLLDTAAVAGALWDVTLTDEARARTARRLGVSAEVCRQWLCLWAGLHDIGKVSPPFQAMVPEAYKALADDPAYVHKPGAERESLRHDAAGHWALTQILAEWNYAQARTPSQSPHHQVAQLLGGHHGCFHRSLEIKHLKDLEGWMPGLGGPGWAAQRRAHAEAVRHLVGGDGGMPALERALPADVAVRFLGMIVVADWLVSQESVIEARLPAEGWEAGEGELRRHWGGAVAQARSVVTAARLGVARFPARDFGEQFPFVPNALQASVAEDLAGLVDGGGGGLLLVTAPTGDGKTETALHAASVMARASGAGGLYFALPTMATADAMFGRVADFAEANVGGDRALTLLHSMAWLSDAYGQAATTLDAAVGGGLGATVSDGHTATDAGQWLRGAKRGLLAPLGAGTIDQALTGVLPVRYNVLRLLGLSNKVFVVDEAHAYGPWMHSLLVRLLEWLGAMGTPVVLLSATLAGRAATSLVEAYRRGCGFRDPAAVQPVYPGWLYVDAGTGAVSSPRPVASGRPRTVRLDVEGVAWDTSLRGTDAVGAGTRSAVLVRHLEPVVTGGGCALVCCTTVAEAQRTYRLLQDRFPELAAEPDGLMLLHSRYPAQRRKEITDACEAAFGKPRSDDAPGRRPRRAILVATQVVEQSLDLDFDLVVTDLAPLAQLLQRAGRCMRHEREGRPAWVGDDPRLVVLEPAVDGQVAVPRTWGTVYDAALLRRTSVLLRESQTAGIAVPGDVQRLVDAVYAQDFADRLPAAAADQLRRQDAEREASELAEKQLAAMTTVPPPTGLVNLAKLSGERTDLLDEALVTTRLGADSERAVCLYRQPDGGWTLDPQGEIPVPAADRAGGGKRLERDGVRAVMRQTVPIPGRWLAGRGPDQEVPAGWADQPVLSDLVVLRMTPTPQQQLDGDPPGSSWSCRVGDHTLTMSDIGLRRSA</sequence>
<protein>
    <submittedName>
        <fullName evidence="10">CRISPR-associated endonuclease Cas3</fullName>
    </submittedName>
</protein>
<comment type="similarity">
    <text evidence="2">In the central section; belongs to the CRISPR-associated helicase Cas3 family.</text>
</comment>
<dbReference type="GO" id="GO:0004519">
    <property type="term" value="F:endonuclease activity"/>
    <property type="evidence" value="ECO:0007669"/>
    <property type="project" value="UniProtKB-KW"/>
</dbReference>
<dbReference type="SMART" id="SM00487">
    <property type="entry name" value="DEXDc"/>
    <property type="match status" value="1"/>
</dbReference>
<keyword evidence="8" id="KW-0051">Antiviral defense</keyword>
<dbReference type="CDD" id="cd17930">
    <property type="entry name" value="DEXHc_cas3"/>
    <property type="match status" value="1"/>
</dbReference>
<evidence type="ECO:0000256" key="7">
    <source>
        <dbReference type="ARBA" id="ARBA00022840"/>
    </source>
</evidence>
<dbReference type="Gene3D" id="3.40.50.300">
    <property type="entry name" value="P-loop containing nucleotide triphosphate hydrolases"/>
    <property type="match status" value="2"/>
</dbReference>
<dbReference type="InterPro" id="IPR038257">
    <property type="entry name" value="CRISPR-assoc_Cas3_HD_sf"/>
</dbReference>
<name>A0ABN5HTV4_9ACTN</name>
<keyword evidence="10" id="KW-0540">Nuclease</keyword>
<keyword evidence="11" id="KW-1185">Reference proteome</keyword>
<dbReference type="CDD" id="cd09641">
    <property type="entry name" value="Cas3''_I"/>
    <property type="match status" value="1"/>
</dbReference>
<evidence type="ECO:0000313" key="11">
    <source>
        <dbReference type="Proteomes" id="UP000238413"/>
    </source>
</evidence>
<evidence type="ECO:0000256" key="6">
    <source>
        <dbReference type="ARBA" id="ARBA00022806"/>
    </source>
</evidence>
<dbReference type="PROSITE" id="PS51643">
    <property type="entry name" value="HD_CAS3"/>
    <property type="match status" value="1"/>
</dbReference>
<keyword evidence="4" id="KW-0547">Nucleotide-binding</keyword>
<keyword evidence="5" id="KW-0378">Hydrolase</keyword>
<dbReference type="Pfam" id="PF18395">
    <property type="entry name" value="Cas3_C"/>
    <property type="match status" value="1"/>
</dbReference>
<keyword evidence="6" id="KW-0347">Helicase</keyword>
<dbReference type="PANTHER" id="PTHR47963:SF9">
    <property type="entry name" value="CRISPR-ASSOCIATED ENDONUCLEASE_HELICASE CAS3"/>
    <property type="match status" value="1"/>
</dbReference>
<dbReference type="SMART" id="SM00490">
    <property type="entry name" value="HELICc"/>
    <property type="match status" value="1"/>
</dbReference>
<dbReference type="EMBL" id="CP026652">
    <property type="protein sequence ID" value="AVH54570.1"/>
    <property type="molecule type" value="Genomic_DNA"/>
</dbReference>
<evidence type="ECO:0000256" key="2">
    <source>
        <dbReference type="ARBA" id="ARBA00009046"/>
    </source>
</evidence>
<dbReference type="InterPro" id="IPR054712">
    <property type="entry name" value="Cas3-like_dom"/>
</dbReference>
<dbReference type="InterPro" id="IPR014001">
    <property type="entry name" value="Helicase_ATP-bd"/>
</dbReference>
<dbReference type="Gene3D" id="1.10.3210.30">
    <property type="match status" value="1"/>
</dbReference>
<dbReference type="Pfam" id="PF22590">
    <property type="entry name" value="Cas3-like_C_2"/>
    <property type="match status" value="1"/>
</dbReference>
<evidence type="ECO:0000256" key="8">
    <source>
        <dbReference type="ARBA" id="ARBA00023118"/>
    </source>
</evidence>
<keyword evidence="3" id="KW-0479">Metal-binding</keyword>
<comment type="similarity">
    <text evidence="1">In the N-terminal section; belongs to the CRISPR-associated nuclease Cas3-HD family.</text>
</comment>
<accession>A0ABN5HTV4</accession>
<dbReference type="Pfam" id="PF18019">
    <property type="entry name" value="Cas3_HD"/>
    <property type="match status" value="1"/>
</dbReference>
<dbReference type="Proteomes" id="UP000238413">
    <property type="component" value="Chromosome"/>
</dbReference>
<evidence type="ECO:0000256" key="1">
    <source>
        <dbReference type="ARBA" id="ARBA00006847"/>
    </source>
</evidence>
<keyword evidence="10" id="KW-0255">Endonuclease</keyword>
<dbReference type="RefSeq" id="WP_099506372.1">
    <property type="nucleotide sequence ID" value="NZ_CP026652.1"/>
</dbReference>
<feature type="domain" description="HD Cas3-type" evidence="9">
    <location>
        <begin position="16"/>
        <end position="223"/>
    </location>
</feature>
<dbReference type="InterPro" id="IPR050547">
    <property type="entry name" value="DEAD_box_RNA_helicases"/>
</dbReference>
<gene>
    <name evidence="10" type="ORF">C4B68_00525</name>
</gene>
<dbReference type="InterPro" id="IPR001650">
    <property type="entry name" value="Helicase_C-like"/>
</dbReference>
<organism evidence="10 11">
    <name type="scientific">Streptomyces dengpaensis</name>
    <dbReference type="NCBI Taxonomy" id="2049881"/>
    <lineage>
        <taxon>Bacteria</taxon>
        <taxon>Bacillati</taxon>
        <taxon>Actinomycetota</taxon>
        <taxon>Actinomycetes</taxon>
        <taxon>Kitasatosporales</taxon>
        <taxon>Streptomycetaceae</taxon>
        <taxon>Streptomyces</taxon>
    </lineage>
</organism>
<dbReference type="PANTHER" id="PTHR47963">
    <property type="entry name" value="DEAD-BOX ATP-DEPENDENT RNA HELICASE 47, MITOCHONDRIAL"/>
    <property type="match status" value="1"/>
</dbReference>
<dbReference type="InterPro" id="IPR006483">
    <property type="entry name" value="CRISPR-assoc_Cas3_HD"/>
</dbReference>
<evidence type="ECO:0000256" key="4">
    <source>
        <dbReference type="ARBA" id="ARBA00022741"/>
    </source>
</evidence>
<dbReference type="SUPFAM" id="SSF52540">
    <property type="entry name" value="P-loop containing nucleoside triphosphate hydrolases"/>
    <property type="match status" value="1"/>
</dbReference>
<dbReference type="InterPro" id="IPR041372">
    <property type="entry name" value="Cas3_C"/>
</dbReference>
<dbReference type="NCBIfam" id="TIGR01596">
    <property type="entry name" value="cas3_HD"/>
    <property type="match status" value="1"/>
</dbReference>
<evidence type="ECO:0000256" key="3">
    <source>
        <dbReference type="ARBA" id="ARBA00022723"/>
    </source>
</evidence>
<proteinExistence type="inferred from homology"/>
<evidence type="ECO:0000256" key="5">
    <source>
        <dbReference type="ARBA" id="ARBA00022801"/>
    </source>
</evidence>